<name>A0AAV9GB58_9PEZI</name>
<evidence type="ECO:0000313" key="2">
    <source>
        <dbReference type="EMBL" id="KAK4444545.1"/>
    </source>
</evidence>
<feature type="chain" id="PRO_5043474232" evidence="1">
    <location>
        <begin position="22"/>
        <end position="106"/>
    </location>
</feature>
<keyword evidence="3" id="KW-1185">Reference proteome</keyword>
<reference evidence="2" key="1">
    <citation type="journal article" date="2023" name="Mol. Phylogenet. Evol.">
        <title>Genome-scale phylogeny and comparative genomics of the fungal order Sordariales.</title>
        <authorList>
            <person name="Hensen N."/>
            <person name="Bonometti L."/>
            <person name="Westerberg I."/>
            <person name="Brannstrom I.O."/>
            <person name="Guillou S."/>
            <person name="Cros-Aarteil S."/>
            <person name="Calhoun S."/>
            <person name="Haridas S."/>
            <person name="Kuo A."/>
            <person name="Mondo S."/>
            <person name="Pangilinan J."/>
            <person name="Riley R."/>
            <person name="LaButti K."/>
            <person name="Andreopoulos B."/>
            <person name="Lipzen A."/>
            <person name="Chen C."/>
            <person name="Yan M."/>
            <person name="Daum C."/>
            <person name="Ng V."/>
            <person name="Clum A."/>
            <person name="Steindorff A."/>
            <person name="Ohm R.A."/>
            <person name="Martin F."/>
            <person name="Silar P."/>
            <person name="Natvig D.O."/>
            <person name="Lalanne C."/>
            <person name="Gautier V."/>
            <person name="Ament-Velasquez S.L."/>
            <person name="Kruys A."/>
            <person name="Hutchinson M.I."/>
            <person name="Powell A.J."/>
            <person name="Barry K."/>
            <person name="Miller A.N."/>
            <person name="Grigoriev I.V."/>
            <person name="Debuchy R."/>
            <person name="Gladieux P."/>
            <person name="Hiltunen Thoren M."/>
            <person name="Johannesson H."/>
        </authorList>
    </citation>
    <scope>NUCLEOTIDE SEQUENCE</scope>
    <source>
        <strain evidence="2">PSN243</strain>
    </source>
</reference>
<reference evidence="2" key="2">
    <citation type="submission" date="2023-05" db="EMBL/GenBank/DDBJ databases">
        <authorList>
            <consortium name="Lawrence Berkeley National Laboratory"/>
            <person name="Steindorff A."/>
            <person name="Hensen N."/>
            <person name="Bonometti L."/>
            <person name="Westerberg I."/>
            <person name="Brannstrom I.O."/>
            <person name="Guillou S."/>
            <person name="Cros-Aarteil S."/>
            <person name="Calhoun S."/>
            <person name="Haridas S."/>
            <person name="Kuo A."/>
            <person name="Mondo S."/>
            <person name="Pangilinan J."/>
            <person name="Riley R."/>
            <person name="Labutti K."/>
            <person name="Andreopoulos B."/>
            <person name="Lipzen A."/>
            <person name="Chen C."/>
            <person name="Yanf M."/>
            <person name="Daum C."/>
            <person name="Ng V."/>
            <person name="Clum A."/>
            <person name="Ohm R."/>
            <person name="Martin F."/>
            <person name="Silar P."/>
            <person name="Natvig D."/>
            <person name="Lalanne C."/>
            <person name="Gautier V."/>
            <person name="Ament-Velasquez S.L."/>
            <person name="Kruys A."/>
            <person name="Hutchinson M.I."/>
            <person name="Powell A.J."/>
            <person name="Barry K."/>
            <person name="Miller A.N."/>
            <person name="Grigoriev I.V."/>
            <person name="Debuchy R."/>
            <person name="Gladieux P."/>
            <person name="Thoren M.H."/>
            <person name="Johannesson H."/>
        </authorList>
    </citation>
    <scope>NUCLEOTIDE SEQUENCE</scope>
    <source>
        <strain evidence="2">PSN243</strain>
    </source>
</reference>
<protein>
    <submittedName>
        <fullName evidence="2">Uncharacterized protein</fullName>
    </submittedName>
</protein>
<comment type="caution">
    <text evidence="2">The sequence shown here is derived from an EMBL/GenBank/DDBJ whole genome shotgun (WGS) entry which is preliminary data.</text>
</comment>
<evidence type="ECO:0000313" key="3">
    <source>
        <dbReference type="Proteomes" id="UP001321760"/>
    </source>
</evidence>
<accession>A0AAV9GB58</accession>
<proteinExistence type="predicted"/>
<dbReference type="EMBL" id="MU865976">
    <property type="protein sequence ID" value="KAK4444545.1"/>
    <property type="molecule type" value="Genomic_DNA"/>
</dbReference>
<dbReference type="Proteomes" id="UP001321760">
    <property type="component" value="Unassembled WGS sequence"/>
</dbReference>
<sequence length="106" mass="11240">MFPKQVSRLLLVATLQQAAYALPVGVVTNSEPPADPATWCPENGLFGPTPTFAGCSGAAFWCGYWMTGVIVGGCVKDEAGEWVPSRKWTGNEAMDYMLSGKVPASP</sequence>
<gene>
    <name evidence="2" type="ORF">QBC34DRAFT_183640</name>
</gene>
<dbReference type="AlphaFoldDB" id="A0AAV9GB58"/>
<keyword evidence="1" id="KW-0732">Signal</keyword>
<organism evidence="2 3">
    <name type="scientific">Podospora aff. communis PSN243</name>
    <dbReference type="NCBI Taxonomy" id="3040156"/>
    <lineage>
        <taxon>Eukaryota</taxon>
        <taxon>Fungi</taxon>
        <taxon>Dikarya</taxon>
        <taxon>Ascomycota</taxon>
        <taxon>Pezizomycotina</taxon>
        <taxon>Sordariomycetes</taxon>
        <taxon>Sordariomycetidae</taxon>
        <taxon>Sordariales</taxon>
        <taxon>Podosporaceae</taxon>
        <taxon>Podospora</taxon>
    </lineage>
</organism>
<feature type="signal peptide" evidence="1">
    <location>
        <begin position="1"/>
        <end position="21"/>
    </location>
</feature>
<evidence type="ECO:0000256" key="1">
    <source>
        <dbReference type="SAM" id="SignalP"/>
    </source>
</evidence>